<dbReference type="InterPro" id="IPR009937">
    <property type="entry name" value="Phage_holin_3_6"/>
</dbReference>
<dbReference type="Proteomes" id="UP000054683">
    <property type="component" value="Unassembled WGS sequence"/>
</dbReference>
<protein>
    <recommendedName>
        <fullName evidence="4">Phage holin family protein</fullName>
    </recommendedName>
</protein>
<dbReference type="Pfam" id="PF07332">
    <property type="entry name" value="Phage_holin_3_6"/>
    <property type="match status" value="1"/>
</dbReference>
<dbReference type="RefSeq" id="WP_062091692.1">
    <property type="nucleotide sequence ID" value="NZ_FCOK02000079.1"/>
</dbReference>
<proteinExistence type="predicted"/>
<evidence type="ECO:0000313" key="2">
    <source>
        <dbReference type="EMBL" id="SAL66610.1"/>
    </source>
</evidence>
<feature type="transmembrane region" description="Helical" evidence="1">
    <location>
        <begin position="43"/>
        <end position="67"/>
    </location>
</feature>
<keyword evidence="1" id="KW-1133">Transmembrane helix</keyword>
<gene>
    <name evidence="2" type="ORF">AWB69_07543</name>
</gene>
<evidence type="ECO:0008006" key="4">
    <source>
        <dbReference type="Google" id="ProtNLM"/>
    </source>
</evidence>
<dbReference type="AlphaFoldDB" id="A0A158JE50"/>
<dbReference type="OrthoDB" id="9114220at2"/>
<evidence type="ECO:0000313" key="3">
    <source>
        <dbReference type="Proteomes" id="UP000054683"/>
    </source>
</evidence>
<feature type="transmembrane region" description="Helical" evidence="1">
    <location>
        <begin position="73"/>
        <end position="96"/>
    </location>
</feature>
<keyword evidence="1" id="KW-0472">Membrane</keyword>
<accession>A0A158JE50</accession>
<sequence length="124" mass="13984">MSVQSKIMRWRNVGRFCAQRVADYGELFRIELADTKTRLLHEAIALVALAVGALFTLSFLCIAIIASAWGTPYFLRVVWGVATTWLVVTIAAFLALRAQRPGQSFQTLQRELRRDVESVKEAIK</sequence>
<reference evidence="2 3" key="1">
    <citation type="submission" date="2016-01" db="EMBL/GenBank/DDBJ databases">
        <authorList>
            <person name="Oliw E.H."/>
        </authorList>
    </citation>
    <scope>NUCLEOTIDE SEQUENCE [LARGE SCALE GENOMIC DNA]</scope>
    <source>
        <strain evidence="2">LMG 27134</strain>
    </source>
</reference>
<name>A0A158JE50_9BURK</name>
<dbReference type="EMBL" id="FCOK02000079">
    <property type="protein sequence ID" value="SAL66610.1"/>
    <property type="molecule type" value="Genomic_DNA"/>
</dbReference>
<evidence type="ECO:0000256" key="1">
    <source>
        <dbReference type="SAM" id="Phobius"/>
    </source>
</evidence>
<keyword evidence="1" id="KW-0812">Transmembrane</keyword>
<organism evidence="2 3">
    <name type="scientific">Caballeronia udeis</name>
    <dbReference type="NCBI Taxonomy" id="1232866"/>
    <lineage>
        <taxon>Bacteria</taxon>
        <taxon>Pseudomonadati</taxon>
        <taxon>Pseudomonadota</taxon>
        <taxon>Betaproteobacteria</taxon>
        <taxon>Burkholderiales</taxon>
        <taxon>Burkholderiaceae</taxon>
        <taxon>Caballeronia</taxon>
    </lineage>
</organism>